<reference evidence="3" key="1">
    <citation type="journal article" date="2005" name="Nature">
        <title>The map-based sequence of the rice genome.</title>
        <authorList>
            <consortium name="International rice genome sequencing project (IRGSP)"/>
            <person name="Matsumoto T."/>
            <person name="Wu J."/>
            <person name="Kanamori H."/>
            <person name="Katayose Y."/>
            <person name="Fujisawa M."/>
            <person name="Namiki N."/>
            <person name="Mizuno H."/>
            <person name="Yamamoto K."/>
            <person name="Antonio B.A."/>
            <person name="Baba T."/>
            <person name="Sakata K."/>
            <person name="Nagamura Y."/>
            <person name="Aoki H."/>
            <person name="Arikawa K."/>
            <person name="Arita K."/>
            <person name="Bito T."/>
            <person name="Chiden Y."/>
            <person name="Fujitsuka N."/>
            <person name="Fukunaka R."/>
            <person name="Hamada M."/>
            <person name="Harada C."/>
            <person name="Hayashi A."/>
            <person name="Hijishita S."/>
            <person name="Honda M."/>
            <person name="Hosokawa S."/>
            <person name="Ichikawa Y."/>
            <person name="Idonuma A."/>
            <person name="Iijima M."/>
            <person name="Ikeda M."/>
            <person name="Ikeno M."/>
            <person name="Ito K."/>
            <person name="Ito S."/>
            <person name="Ito T."/>
            <person name="Ito Y."/>
            <person name="Ito Y."/>
            <person name="Iwabuchi A."/>
            <person name="Kamiya K."/>
            <person name="Karasawa W."/>
            <person name="Kurita K."/>
            <person name="Katagiri S."/>
            <person name="Kikuta A."/>
            <person name="Kobayashi H."/>
            <person name="Kobayashi N."/>
            <person name="Machita K."/>
            <person name="Maehara T."/>
            <person name="Masukawa M."/>
            <person name="Mizubayashi T."/>
            <person name="Mukai Y."/>
            <person name="Nagasaki H."/>
            <person name="Nagata Y."/>
            <person name="Naito S."/>
            <person name="Nakashima M."/>
            <person name="Nakama Y."/>
            <person name="Nakamichi Y."/>
            <person name="Nakamura M."/>
            <person name="Meguro A."/>
            <person name="Negishi M."/>
            <person name="Ohta I."/>
            <person name="Ohta T."/>
            <person name="Okamoto M."/>
            <person name="Ono N."/>
            <person name="Saji S."/>
            <person name="Sakaguchi M."/>
            <person name="Sakai K."/>
            <person name="Shibata M."/>
            <person name="Shimokawa T."/>
            <person name="Song J."/>
            <person name="Takazaki Y."/>
            <person name="Terasawa K."/>
            <person name="Tsugane M."/>
            <person name="Tsuji K."/>
            <person name="Ueda S."/>
            <person name="Waki K."/>
            <person name="Yamagata H."/>
            <person name="Yamamoto M."/>
            <person name="Yamamoto S."/>
            <person name="Yamane H."/>
            <person name="Yoshiki S."/>
            <person name="Yoshihara R."/>
            <person name="Yukawa K."/>
            <person name="Zhong H."/>
            <person name="Yano M."/>
            <person name="Yuan Q."/>
            <person name="Ouyang S."/>
            <person name="Liu J."/>
            <person name="Jones K.M."/>
            <person name="Gansberger K."/>
            <person name="Moffat K."/>
            <person name="Hill J."/>
            <person name="Bera J."/>
            <person name="Fadrosh D."/>
            <person name="Jin S."/>
            <person name="Johri S."/>
            <person name="Kim M."/>
            <person name="Overton L."/>
            <person name="Reardon M."/>
            <person name="Tsitrin T."/>
            <person name="Vuong H."/>
            <person name="Weaver B."/>
            <person name="Ciecko A."/>
            <person name="Tallon L."/>
            <person name="Jackson J."/>
            <person name="Pai G."/>
            <person name="Aken S.V."/>
            <person name="Utterback T."/>
            <person name="Reidmuller S."/>
            <person name="Feldblyum T."/>
            <person name="Hsiao J."/>
            <person name="Zismann V."/>
            <person name="Iobst S."/>
            <person name="de Vazeille A.R."/>
            <person name="Buell C.R."/>
            <person name="Ying K."/>
            <person name="Li Y."/>
            <person name="Lu T."/>
            <person name="Huang Y."/>
            <person name="Zhao Q."/>
            <person name="Feng Q."/>
            <person name="Zhang L."/>
            <person name="Zhu J."/>
            <person name="Weng Q."/>
            <person name="Mu J."/>
            <person name="Lu Y."/>
            <person name="Fan D."/>
            <person name="Liu Y."/>
            <person name="Guan J."/>
            <person name="Zhang Y."/>
            <person name="Yu S."/>
            <person name="Liu X."/>
            <person name="Zhang Y."/>
            <person name="Hong G."/>
            <person name="Han B."/>
            <person name="Choisne N."/>
            <person name="Demange N."/>
            <person name="Orjeda G."/>
            <person name="Samain S."/>
            <person name="Cattolico L."/>
            <person name="Pelletier E."/>
            <person name="Couloux A."/>
            <person name="Segurens B."/>
            <person name="Wincker P."/>
            <person name="D'Hont A."/>
            <person name="Scarpelli C."/>
            <person name="Weissenbach J."/>
            <person name="Salanoubat M."/>
            <person name="Quetier F."/>
            <person name="Yu Y."/>
            <person name="Kim H.R."/>
            <person name="Rambo T."/>
            <person name="Currie J."/>
            <person name="Collura K."/>
            <person name="Luo M."/>
            <person name="Yang T."/>
            <person name="Ammiraju J.S.S."/>
            <person name="Engler F."/>
            <person name="Soderlund C."/>
            <person name="Wing R.A."/>
            <person name="Palmer L.E."/>
            <person name="de la Bastide M."/>
            <person name="Spiegel L."/>
            <person name="Nascimento L."/>
            <person name="Zutavern T."/>
            <person name="O'Shaughnessy A."/>
            <person name="Dike S."/>
            <person name="Dedhia N."/>
            <person name="Preston R."/>
            <person name="Balija V."/>
            <person name="McCombie W.R."/>
            <person name="Chow T."/>
            <person name="Chen H."/>
            <person name="Chung M."/>
            <person name="Chen C."/>
            <person name="Shaw J."/>
            <person name="Wu H."/>
            <person name="Hsiao K."/>
            <person name="Chao Y."/>
            <person name="Chu M."/>
            <person name="Cheng C."/>
            <person name="Hour A."/>
            <person name="Lee P."/>
            <person name="Lin S."/>
            <person name="Lin Y."/>
            <person name="Liou J."/>
            <person name="Liu S."/>
            <person name="Hsing Y."/>
            <person name="Raghuvanshi S."/>
            <person name="Mohanty A."/>
            <person name="Bharti A.K."/>
            <person name="Gaur A."/>
            <person name="Gupta V."/>
            <person name="Kumar D."/>
            <person name="Ravi V."/>
            <person name="Vij S."/>
            <person name="Kapur A."/>
            <person name="Khurana P."/>
            <person name="Khurana P."/>
            <person name="Khurana J.P."/>
            <person name="Tyagi A.K."/>
            <person name="Gaikwad K."/>
            <person name="Singh A."/>
            <person name="Dalal V."/>
            <person name="Srivastava S."/>
            <person name="Dixit A."/>
            <person name="Pal A.K."/>
            <person name="Ghazi I.A."/>
            <person name="Yadav M."/>
            <person name="Pandit A."/>
            <person name="Bhargava A."/>
            <person name="Sureshbabu K."/>
            <person name="Batra K."/>
            <person name="Sharma T.R."/>
            <person name="Mohapatra T."/>
            <person name="Singh N.K."/>
            <person name="Messing J."/>
            <person name="Nelson A.B."/>
            <person name="Fuks G."/>
            <person name="Kavchok S."/>
            <person name="Keizer G."/>
            <person name="Linton E."/>
            <person name="Llaca V."/>
            <person name="Song R."/>
            <person name="Tanyolac B."/>
            <person name="Young S."/>
            <person name="Ho-Il K."/>
            <person name="Hahn J.H."/>
            <person name="Sangsakoo G."/>
            <person name="Vanavichit A."/>
            <person name="de Mattos Luiz.A.T."/>
            <person name="Zimmer P.D."/>
            <person name="Malone G."/>
            <person name="Dellagostin O."/>
            <person name="de Oliveira A.C."/>
            <person name="Bevan M."/>
            <person name="Bancroft I."/>
            <person name="Minx P."/>
            <person name="Cordum H."/>
            <person name="Wilson R."/>
            <person name="Cheng Z."/>
            <person name="Jin W."/>
            <person name="Jiang J."/>
            <person name="Leong S.A."/>
            <person name="Iwama H."/>
            <person name="Gojobori T."/>
            <person name="Itoh T."/>
            <person name="Niimura Y."/>
            <person name="Fujii Y."/>
            <person name="Habara T."/>
            <person name="Sakai H."/>
            <person name="Sato Y."/>
            <person name="Wilson G."/>
            <person name="Kumar K."/>
            <person name="McCouch S."/>
            <person name="Juretic N."/>
            <person name="Hoen D."/>
            <person name="Wright S."/>
            <person name="Bruskiewich R."/>
            <person name="Bureau T."/>
            <person name="Miyao A."/>
            <person name="Hirochika H."/>
            <person name="Nishikawa T."/>
            <person name="Kadowaki K."/>
            <person name="Sugiura M."/>
            <person name="Burr B."/>
            <person name="Sasaki T."/>
        </authorList>
    </citation>
    <scope>NUCLEOTIDE SEQUENCE [LARGE SCALE GENOMIC DNA]</scope>
    <source>
        <strain evidence="3">cv. Nipponbare</strain>
    </source>
</reference>
<dbReference type="Proteomes" id="UP000000763">
    <property type="component" value="Chromosome 7"/>
</dbReference>
<evidence type="ECO:0000313" key="2">
    <source>
        <dbReference type="EMBL" id="BAC83347.1"/>
    </source>
</evidence>
<feature type="region of interest" description="Disordered" evidence="1">
    <location>
        <begin position="45"/>
        <end position="120"/>
    </location>
</feature>
<feature type="region of interest" description="Disordered" evidence="1">
    <location>
        <begin position="170"/>
        <end position="204"/>
    </location>
</feature>
<protein>
    <submittedName>
        <fullName evidence="2">Uncharacterized protein</fullName>
    </submittedName>
</protein>
<name>Q6ZF60_ORYSJ</name>
<proteinExistence type="predicted"/>
<sequence>MPTSPVPTTADGDGLAQLDIAISRRPSLLHPALLRDDRALLALASPRVPPPLARVRNRGRSPAPSSAAGPTQSHAMETESRREVFGQRARDVLPGDQEMESASARKPARPKRRQAAEKAGELVAEEKTFGELRMASVNSPAAAAWVGEERRMGAGGVVVVDAVDGVGRAGPAGEWASAGWRPTTARAEGRWAATGGREEGEKRG</sequence>
<dbReference type="AlphaFoldDB" id="Q6ZF60"/>
<organism evidence="2 3">
    <name type="scientific">Oryza sativa subsp. japonica</name>
    <name type="common">Rice</name>
    <dbReference type="NCBI Taxonomy" id="39947"/>
    <lineage>
        <taxon>Eukaryota</taxon>
        <taxon>Viridiplantae</taxon>
        <taxon>Streptophyta</taxon>
        <taxon>Embryophyta</taxon>
        <taxon>Tracheophyta</taxon>
        <taxon>Spermatophyta</taxon>
        <taxon>Magnoliopsida</taxon>
        <taxon>Liliopsida</taxon>
        <taxon>Poales</taxon>
        <taxon>Poaceae</taxon>
        <taxon>BOP clade</taxon>
        <taxon>Oryzoideae</taxon>
        <taxon>Oryzeae</taxon>
        <taxon>Oryzinae</taxon>
        <taxon>Oryza</taxon>
        <taxon>Oryza sativa</taxon>
    </lineage>
</organism>
<accession>Q6ZF60</accession>
<evidence type="ECO:0000256" key="1">
    <source>
        <dbReference type="SAM" id="MobiDB-lite"/>
    </source>
</evidence>
<dbReference type="EMBL" id="AP004263">
    <property type="protein sequence ID" value="BAC83347.1"/>
    <property type="molecule type" value="Genomic_DNA"/>
</dbReference>
<reference evidence="3" key="2">
    <citation type="journal article" date="2008" name="Nucleic Acids Res.">
        <title>The rice annotation project database (RAP-DB): 2008 update.</title>
        <authorList>
            <consortium name="The rice annotation project (RAP)"/>
        </authorList>
    </citation>
    <scope>GENOME REANNOTATION</scope>
    <source>
        <strain evidence="3">cv. Nipponbare</strain>
    </source>
</reference>
<feature type="compositionally biased region" description="Basic and acidic residues" evidence="1">
    <location>
        <begin position="76"/>
        <end position="93"/>
    </location>
</feature>
<gene>
    <name evidence="2" type="primary">P0022E03.32</name>
</gene>
<evidence type="ECO:0000313" key="3">
    <source>
        <dbReference type="Proteomes" id="UP000000763"/>
    </source>
</evidence>